<keyword evidence="2" id="KW-1185">Reference proteome</keyword>
<evidence type="ECO:0000313" key="2">
    <source>
        <dbReference type="Proteomes" id="UP000317650"/>
    </source>
</evidence>
<gene>
    <name evidence="1" type="ORF">C4D60_Mb10t25020</name>
</gene>
<sequence length="208" mass="22997">MKTFEDIYMRESSTIEGSLYAMSKRAAASSRSIGRAWWLGFEGFKRCRRDCCSEAGEISATCSDFCSDAGEICKVGDSCSNVVLEFGGRKSGGVFSGRLRLAREQQPTVETKAATVLPLGVLPTEEVSMQWAWRQRLLQWRHHCHLNLYYCDGCDLILAAASAAVGCSEWLRLRGGGIAARGMVERLQLQPKGRWWTPVGKLSRGYGG</sequence>
<reference evidence="1 2" key="1">
    <citation type="journal article" date="2019" name="Nat. Plants">
        <title>Genome sequencing of Musa balbisiana reveals subgenome evolution and function divergence in polyploid bananas.</title>
        <authorList>
            <person name="Yao X."/>
        </authorList>
    </citation>
    <scope>NUCLEOTIDE SEQUENCE [LARGE SCALE GENOMIC DNA]</scope>
    <source>
        <strain evidence="2">cv. DH-PKW</strain>
        <tissue evidence="1">Leaves</tissue>
    </source>
</reference>
<organism evidence="1 2">
    <name type="scientific">Musa balbisiana</name>
    <name type="common">Banana</name>
    <dbReference type="NCBI Taxonomy" id="52838"/>
    <lineage>
        <taxon>Eukaryota</taxon>
        <taxon>Viridiplantae</taxon>
        <taxon>Streptophyta</taxon>
        <taxon>Embryophyta</taxon>
        <taxon>Tracheophyta</taxon>
        <taxon>Spermatophyta</taxon>
        <taxon>Magnoliopsida</taxon>
        <taxon>Liliopsida</taxon>
        <taxon>Zingiberales</taxon>
        <taxon>Musaceae</taxon>
        <taxon>Musa</taxon>
    </lineage>
</organism>
<dbReference type="AlphaFoldDB" id="A0A4S8IZP4"/>
<dbReference type="Proteomes" id="UP000317650">
    <property type="component" value="Chromosome 10"/>
</dbReference>
<name>A0A4S8IZP4_MUSBA</name>
<proteinExistence type="predicted"/>
<dbReference type="EMBL" id="PYDT01000008">
    <property type="protein sequence ID" value="THU54433.1"/>
    <property type="molecule type" value="Genomic_DNA"/>
</dbReference>
<comment type="caution">
    <text evidence="1">The sequence shown here is derived from an EMBL/GenBank/DDBJ whole genome shotgun (WGS) entry which is preliminary data.</text>
</comment>
<accession>A0A4S8IZP4</accession>
<protein>
    <submittedName>
        <fullName evidence="1">Uncharacterized protein</fullName>
    </submittedName>
</protein>
<evidence type="ECO:0000313" key="1">
    <source>
        <dbReference type="EMBL" id="THU54433.1"/>
    </source>
</evidence>